<keyword evidence="5 7" id="KW-1133">Transmembrane helix</keyword>
<evidence type="ECO:0000256" key="7">
    <source>
        <dbReference type="RuleBase" id="RU363032"/>
    </source>
</evidence>
<proteinExistence type="inferred from homology"/>
<dbReference type="InterPro" id="IPR045621">
    <property type="entry name" value="BPD_transp_1_N"/>
</dbReference>
<keyword evidence="3" id="KW-1003">Cell membrane</keyword>
<protein>
    <submittedName>
        <fullName evidence="9">ABC transporter permease</fullName>
    </submittedName>
</protein>
<dbReference type="Gene3D" id="1.10.3720.10">
    <property type="entry name" value="MetI-like"/>
    <property type="match status" value="1"/>
</dbReference>
<dbReference type="AlphaFoldDB" id="A0A4U0SMU8"/>
<dbReference type="Pfam" id="PF19300">
    <property type="entry name" value="BPD_transp_1_N"/>
    <property type="match status" value="1"/>
</dbReference>
<organism evidence="9 10">
    <name type="scientific">Actinacidiphila oryziradicis</name>
    <dbReference type="NCBI Taxonomy" id="2571141"/>
    <lineage>
        <taxon>Bacteria</taxon>
        <taxon>Bacillati</taxon>
        <taxon>Actinomycetota</taxon>
        <taxon>Actinomycetes</taxon>
        <taxon>Kitasatosporales</taxon>
        <taxon>Streptomycetaceae</taxon>
        <taxon>Actinacidiphila</taxon>
    </lineage>
</organism>
<comment type="similarity">
    <text evidence="7">Belongs to the binding-protein-dependent transport system permease family.</text>
</comment>
<keyword evidence="10" id="KW-1185">Reference proteome</keyword>
<sequence length="320" mass="33827">MVVIILALTAVMFGLQKISPLDPVHAMLGQSASAQAVAAERHVLGLDQPITAQYLHYLAGLFHGDLGTSYRTRNPLSSDLGTAFPATAELTLYGLIFALILAVLLAVATTLRWPGAWLFRLILFVGASTPPFLLAIGGILVFFVNLGWLPATGRTSIPNPPTGPTGLLTIDGLLAGQFNVVTDALSHLLLPALALAIGPAVSIGRVLRSSLVSELRSDYARTARAKGQRERQVLIRHVIRNAIGPALSMTGLQAGLMFGGVLVIEQVFSWPGMGQYMTQSIPVADFPAIAAVTLVLGIGYVLINTVVDLLQAAADPRIDV</sequence>
<feature type="transmembrane region" description="Helical" evidence="7">
    <location>
        <begin position="288"/>
        <end position="307"/>
    </location>
</feature>
<dbReference type="PANTHER" id="PTHR43163:SF6">
    <property type="entry name" value="DIPEPTIDE TRANSPORT SYSTEM PERMEASE PROTEIN DPPB-RELATED"/>
    <property type="match status" value="1"/>
</dbReference>
<dbReference type="SUPFAM" id="SSF161098">
    <property type="entry name" value="MetI-like"/>
    <property type="match status" value="1"/>
</dbReference>
<feature type="transmembrane region" description="Helical" evidence="7">
    <location>
        <begin position="121"/>
        <end position="144"/>
    </location>
</feature>
<dbReference type="GO" id="GO:0005886">
    <property type="term" value="C:plasma membrane"/>
    <property type="evidence" value="ECO:0007669"/>
    <property type="project" value="UniProtKB-SubCell"/>
</dbReference>
<keyword evidence="4 7" id="KW-0812">Transmembrane</keyword>
<dbReference type="CDD" id="cd06261">
    <property type="entry name" value="TM_PBP2"/>
    <property type="match status" value="1"/>
</dbReference>
<feature type="transmembrane region" description="Helical" evidence="7">
    <location>
        <begin position="188"/>
        <end position="207"/>
    </location>
</feature>
<evidence type="ECO:0000256" key="4">
    <source>
        <dbReference type="ARBA" id="ARBA00022692"/>
    </source>
</evidence>
<dbReference type="Pfam" id="PF00528">
    <property type="entry name" value="BPD_transp_1"/>
    <property type="match status" value="1"/>
</dbReference>
<evidence type="ECO:0000256" key="1">
    <source>
        <dbReference type="ARBA" id="ARBA00004651"/>
    </source>
</evidence>
<feature type="domain" description="ABC transmembrane type-1" evidence="8">
    <location>
        <begin position="84"/>
        <end position="307"/>
    </location>
</feature>
<gene>
    <name evidence="9" type="ORF">FCI23_13930</name>
</gene>
<evidence type="ECO:0000256" key="5">
    <source>
        <dbReference type="ARBA" id="ARBA00022989"/>
    </source>
</evidence>
<dbReference type="Proteomes" id="UP000305778">
    <property type="component" value="Unassembled WGS sequence"/>
</dbReference>
<feature type="transmembrane region" description="Helical" evidence="7">
    <location>
        <begin position="90"/>
        <end position="109"/>
    </location>
</feature>
<dbReference type="EMBL" id="SUMC01000010">
    <property type="protein sequence ID" value="TKA11122.1"/>
    <property type="molecule type" value="Genomic_DNA"/>
</dbReference>
<dbReference type="InterPro" id="IPR035906">
    <property type="entry name" value="MetI-like_sf"/>
</dbReference>
<feature type="transmembrane region" description="Helical" evidence="7">
    <location>
        <begin position="246"/>
        <end position="268"/>
    </location>
</feature>
<keyword evidence="6 7" id="KW-0472">Membrane</keyword>
<evidence type="ECO:0000313" key="10">
    <source>
        <dbReference type="Proteomes" id="UP000305778"/>
    </source>
</evidence>
<keyword evidence="2 7" id="KW-0813">Transport</keyword>
<evidence type="ECO:0000256" key="6">
    <source>
        <dbReference type="ARBA" id="ARBA00023136"/>
    </source>
</evidence>
<dbReference type="GO" id="GO:0055085">
    <property type="term" value="P:transmembrane transport"/>
    <property type="evidence" value="ECO:0007669"/>
    <property type="project" value="InterPro"/>
</dbReference>
<dbReference type="OrthoDB" id="4695618at2"/>
<dbReference type="PROSITE" id="PS50928">
    <property type="entry name" value="ABC_TM1"/>
    <property type="match status" value="1"/>
</dbReference>
<comment type="subcellular location">
    <subcellularLocation>
        <location evidence="1 7">Cell membrane</location>
        <topology evidence="1 7">Multi-pass membrane protein</topology>
    </subcellularLocation>
</comment>
<evidence type="ECO:0000256" key="3">
    <source>
        <dbReference type="ARBA" id="ARBA00022475"/>
    </source>
</evidence>
<dbReference type="PANTHER" id="PTHR43163">
    <property type="entry name" value="DIPEPTIDE TRANSPORT SYSTEM PERMEASE PROTEIN DPPB-RELATED"/>
    <property type="match status" value="1"/>
</dbReference>
<evidence type="ECO:0000313" key="9">
    <source>
        <dbReference type="EMBL" id="TKA11122.1"/>
    </source>
</evidence>
<evidence type="ECO:0000256" key="2">
    <source>
        <dbReference type="ARBA" id="ARBA00022448"/>
    </source>
</evidence>
<name>A0A4U0SMU8_9ACTN</name>
<dbReference type="InterPro" id="IPR000515">
    <property type="entry name" value="MetI-like"/>
</dbReference>
<reference evidence="9 10" key="1">
    <citation type="submission" date="2019-04" db="EMBL/GenBank/DDBJ databases">
        <title>Streptomyces oryziradicis sp. nov., a novel actinomycete isolated from rhizosphere soil of rice (Oryza sativa L.).</title>
        <authorList>
            <person name="Li C."/>
        </authorList>
    </citation>
    <scope>NUCLEOTIDE SEQUENCE [LARGE SCALE GENOMIC DNA]</scope>
    <source>
        <strain evidence="9 10">NEAU-C40</strain>
    </source>
</reference>
<evidence type="ECO:0000259" key="8">
    <source>
        <dbReference type="PROSITE" id="PS50928"/>
    </source>
</evidence>
<comment type="caution">
    <text evidence="9">The sequence shown here is derived from an EMBL/GenBank/DDBJ whole genome shotgun (WGS) entry which is preliminary data.</text>
</comment>
<accession>A0A4U0SMU8</accession>